<dbReference type="EMBL" id="QKWH01000001">
    <property type="protein sequence ID" value="PZR55317.1"/>
    <property type="molecule type" value="Genomic_DNA"/>
</dbReference>
<name>A0A2W5WVI2_9MICO</name>
<accession>A0A2W5WVI2</accession>
<gene>
    <name evidence="1" type="ORF">DNL40_02800</name>
</gene>
<sequence length="406" mass="42359">MGLAPLGSLYAFPSDLLDEGPAQVAHQARDLGFGSLAVAVAYHQARDVVPHAGPRRLRYRQDGVFLTLDERRWHGASLRPLPQPADETRAVQELLALDDRPAVEAWTVFLHNTSLGAQHPGSASQTCFGDALLSNLCPSSPAVRAYATALADEVASRGTDVVAEALSAQTFAHGHHHERSFAPVGPGAEAVLGLCFCTGCSTGAADAGADVERLAASARAVVDAAFDGAAPFPATLDALTEVLGEDLGHLLRARSSAVTSLAAQVAAVVRSHGQRLAFMDLTGAVLGYDDGLPEGAPAAAQAWRLAIDPAAVARESDAYVVLGYAADPERLAADVASVREAVGSAELRVILRPGHPDTRSAEHLRSKVAAATEAGADRIEIYSYGMAPRPVLERVRLPYAPGATQA</sequence>
<comment type="caution">
    <text evidence="1">The sequence shown here is derived from an EMBL/GenBank/DDBJ whole genome shotgun (WGS) entry which is preliminary data.</text>
</comment>
<dbReference type="AlphaFoldDB" id="A0A2W5WVI2"/>
<evidence type="ECO:0000313" key="2">
    <source>
        <dbReference type="Proteomes" id="UP000248783"/>
    </source>
</evidence>
<dbReference type="RefSeq" id="WP_111249681.1">
    <property type="nucleotide sequence ID" value="NZ_QKWH01000001.1"/>
</dbReference>
<protein>
    <submittedName>
        <fullName evidence="1">Uncharacterized protein</fullName>
    </submittedName>
</protein>
<keyword evidence="2" id="KW-1185">Reference proteome</keyword>
<organism evidence="1 2">
    <name type="scientific">Xylanimonas oleitrophica</name>
    <dbReference type="NCBI Taxonomy" id="2607479"/>
    <lineage>
        <taxon>Bacteria</taxon>
        <taxon>Bacillati</taxon>
        <taxon>Actinomycetota</taxon>
        <taxon>Actinomycetes</taxon>
        <taxon>Micrococcales</taxon>
        <taxon>Promicromonosporaceae</taxon>
        <taxon>Xylanimonas</taxon>
    </lineage>
</organism>
<reference evidence="1 2" key="1">
    <citation type="submission" date="2018-06" db="EMBL/GenBank/DDBJ databases">
        <title>Whole genome sequencing of a novel hydrocarbon degrading bacterial strain, PW21 isolated from oil contaminated produced water sample.</title>
        <authorList>
            <person name="Nagkirti P."/>
            <person name="Shaikh A."/>
            <person name="Gowdaman V."/>
            <person name="Engineer A.E."/>
            <person name="Dagar S."/>
            <person name="Dhakephalkar P.K."/>
        </authorList>
    </citation>
    <scope>NUCLEOTIDE SEQUENCE [LARGE SCALE GENOMIC DNA]</scope>
    <source>
        <strain evidence="1 2">PW21</strain>
    </source>
</reference>
<proteinExistence type="predicted"/>
<evidence type="ECO:0000313" key="1">
    <source>
        <dbReference type="EMBL" id="PZR55317.1"/>
    </source>
</evidence>
<dbReference type="Proteomes" id="UP000248783">
    <property type="component" value="Unassembled WGS sequence"/>
</dbReference>